<comment type="caution">
    <text evidence="2">The sequence shown here is derived from an EMBL/GenBank/DDBJ whole genome shotgun (WGS) entry which is preliminary data.</text>
</comment>
<proteinExistence type="predicted"/>
<evidence type="ECO:0000313" key="3">
    <source>
        <dbReference type="Proteomes" id="UP000324222"/>
    </source>
</evidence>
<gene>
    <name evidence="2" type="ORF">E2C01_091604</name>
</gene>
<keyword evidence="3" id="KW-1185">Reference proteome</keyword>
<organism evidence="2 3">
    <name type="scientific">Portunus trituberculatus</name>
    <name type="common">Swimming crab</name>
    <name type="synonym">Neptunus trituberculatus</name>
    <dbReference type="NCBI Taxonomy" id="210409"/>
    <lineage>
        <taxon>Eukaryota</taxon>
        <taxon>Metazoa</taxon>
        <taxon>Ecdysozoa</taxon>
        <taxon>Arthropoda</taxon>
        <taxon>Crustacea</taxon>
        <taxon>Multicrustacea</taxon>
        <taxon>Malacostraca</taxon>
        <taxon>Eumalacostraca</taxon>
        <taxon>Eucarida</taxon>
        <taxon>Decapoda</taxon>
        <taxon>Pleocyemata</taxon>
        <taxon>Brachyura</taxon>
        <taxon>Eubrachyura</taxon>
        <taxon>Portunoidea</taxon>
        <taxon>Portunidae</taxon>
        <taxon>Portuninae</taxon>
        <taxon>Portunus</taxon>
    </lineage>
</organism>
<feature type="region of interest" description="Disordered" evidence="1">
    <location>
        <begin position="59"/>
        <end position="84"/>
    </location>
</feature>
<evidence type="ECO:0000256" key="1">
    <source>
        <dbReference type="SAM" id="MobiDB-lite"/>
    </source>
</evidence>
<accession>A0A5B7JTA5</accession>
<evidence type="ECO:0000313" key="2">
    <source>
        <dbReference type="EMBL" id="MPC96347.1"/>
    </source>
</evidence>
<name>A0A5B7JTA5_PORTR</name>
<reference evidence="2 3" key="1">
    <citation type="submission" date="2019-05" db="EMBL/GenBank/DDBJ databases">
        <title>Another draft genome of Portunus trituberculatus and its Hox gene families provides insights of decapod evolution.</title>
        <authorList>
            <person name="Jeong J.-H."/>
            <person name="Song I."/>
            <person name="Kim S."/>
            <person name="Choi T."/>
            <person name="Kim D."/>
            <person name="Ryu S."/>
            <person name="Kim W."/>
        </authorList>
    </citation>
    <scope>NUCLEOTIDE SEQUENCE [LARGE SCALE GENOMIC DNA]</scope>
    <source>
        <tissue evidence="2">Muscle</tissue>
    </source>
</reference>
<dbReference type="EMBL" id="VSRR010105649">
    <property type="protein sequence ID" value="MPC96347.1"/>
    <property type="molecule type" value="Genomic_DNA"/>
</dbReference>
<dbReference type="Proteomes" id="UP000324222">
    <property type="component" value="Unassembled WGS sequence"/>
</dbReference>
<sequence>MLQRGEVQRNEETIETQRRQHKSRLDMSENRNNGRDKDKNLAVRLSVVAGKVLRQEARAATTTTAHHHHRCSPPTHCSRGRRRQRRVVAVLVEAEWVRAR</sequence>
<protein>
    <submittedName>
        <fullName evidence="2">Uncharacterized protein</fullName>
    </submittedName>
</protein>
<dbReference type="AlphaFoldDB" id="A0A5B7JTA5"/>
<feature type="region of interest" description="Disordered" evidence="1">
    <location>
        <begin position="1"/>
        <end position="39"/>
    </location>
</feature>